<proteinExistence type="predicted"/>
<keyword evidence="4" id="KW-1185">Reference proteome</keyword>
<reference evidence="3" key="1">
    <citation type="submission" date="2022-03" db="EMBL/GenBank/DDBJ databases">
        <title>Draft genome sequence of Aduncisulcus paluster, a free-living microaerophilic Fornicata.</title>
        <authorList>
            <person name="Yuyama I."/>
            <person name="Kume K."/>
            <person name="Tamura T."/>
            <person name="Inagaki Y."/>
            <person name="Hashimoto T."/>
        </authorList>
    </citation>
    <scope>NUCLEOTIDE SEQUENCE</scope>
    <source>
        <strain evidence="3">NY0171</strain>
    </source>
</reference>
<feature type="compositionally biased region" description="Acidic residues" evidence="2">
    <location>
        <begin position="66"/>
        <end position="77"/>
    </location>
</feature>
<evidence type="ECO:0000256" key="2">
    <source>
        <dbReference type="SAM" id="MobiDB-lite"/>
    </source>
</evidence>
<protein>
    <submittedName>
        <fullName evidence="3">Uncharacterized protein</fullName>
    </submittedName>
</protein>
<comment type="caution">
    <text evidence="3">The sequence shown here is derived from an EMBL/GenBank/DDBJ whole genome shotgun (WGS) entry which is preliminary data.</text>
</comment>
<evidence type="ECO:0000313" key="4">
    <source>
        <dbReference type="Proteomes" id="UP001057375"/>
    </source>
</evidence>
<organism evidence="3 4">
    <name type="scientific">Aduncisulcus paluster</name>
    <dbReference type="NCBI Taxonomy" id="2918883"/>
    <lineage>
        <taxon>Eukaryota</taxon>
        <taxon>Metamonada</taxon>
        <taxon>Carpediemonas-like organisms</taxon>
        <taxon>Aduncisulcus</taxon>
    </lineage>
</organism>
<feature type="compositionally biased region" description="Basic and acidic residues" evidence="2">
    <location>
        <begin position="33"/>
        <end position="65"/>
    </location>
</feature>
<evidence type="ECO:0000313" key="3">
    <source>
        <dbReference type="EMBL" id="GKT33451.1"/>
    </source>
</evidence>
<keyword evidence="1" id="KW-0175">Coiled coil</keyword>
<sequence length="341" mass="39544">YSRRRAQLKGEEMLAMNSGVRELCSHVSTVVGDIERKRRQKEEKERKKKEREERKRTQQIDNIKDLDEEEDLGDDDGTPLSPSGKLGGQPLTPRQQSEKVWQSAENAQKTFIISRAFFKLRINALTSSYRRHVMSIERDVASLEDQLSDLTSSLSLTHFSSLHKLAFIHRKLGRVQAETVSLREQLQEHKRVQHALATLRAGKQRRMSSLVNELQRLQRWAKVDADALLREVANIETQVEEMETVRDEMEQRVIEEESRAKEKRKQIQQQVKKVKKMKSDAIVAAQRLRSDVDSRMEKKLKTRVSTTALSIRPEVFSSMGPPRIQSSLADMQFMRNKEKTL</sequence>
<evidence type="ECO:0000256" key="1">
    <source>
        <dbReference type="SAM" id="Coils"/>
    </source>
</evidence>
<accession>A0ABQ5KNB3</accession>
<feature type="non-terminal residue" evidence="3">
    <location>
        <position position="1"/>
    </location>
</feature>
<gene>
    <name evidence="3" type="ORF">ADUPG1_007354</name>
</gene>
<dbReference type="Proteomes" id="UP001057375">
    <property type="component" value="Unassembled WGS sequence"/>
</dbReference>
<feature type="coiled-coil region" evidence="1">
    <location>
        <begin position="225"/>
        <end position="280"/>
    </location>
</feature>
<name>A0ABQ5KNB3_9EUKA</name>
<dbReference type="EMBL" id="BQXS01010263">
    <property type="protein sequence ID" value="GKT33451.1"/>
    <property type="molecule type" value="Genomic_DNA"/>
</dbReference>
<feature type="region of interest" description="Disordered" evidence="2">
    <location>
        <begin position="32"/>
        <end position="100"/>
    </location>
</feature>